<reference evidence="1 2" key="1">
    <citation type="journal article" date="2012" name="Science">
        <title>The Paleozoic origin of enzymatic lignin decomposition reconstructed from 31 fungal genomes.</title>
        <authorList>
            <person name="Floudas D."/>
            <person name="Binder M."/>
            <person name="Riley R."/>
            <person name="Barry K."/>
            <person name="Blanchette R.A."/>
            <person name="Henrissat B."/>
            <person name="Martinez A.T."/>
            <person name="Otillar R."/>
            <person name="Spatafora J.W."/>
            <person name="Yadav J.S."/>
            <person name="Aerts A."/>
            <person name="Benoit I."/>
            <person name="Boyd A."/>
            <person name="Carlson A."/>
            <person name="Copeland A."/>
            <person name="Coutinho P.M."/>
            <person name="de Vries R.P."/>
            <person name="Ferreira P."/>
            <person name="Findley K."/>
            <person name="Foster B."/>
            <person name="Gaskell J."/>
            <person name="Glotzer D."/>
            <person name="Gorecki P."/>
            <person name="Heitman J."/>
            <person name="Hesse C."/>
            <person name="Hori C."/>
            <person name="Igarashi K."/>
            <person name="Jurgens J.A."/>
            <person name="Kallen N."/>
            <person name="Kersten P."/>
            <person name="Kohler A."/>
            <person name="Kuees U."/>
            <person name="Kumar T.K.A."/>
            <person name="Kuo A."/>
            <person name="LaButti K."/>
            <person name="Larrondo L.F."/>
            <person name="Lindquist E."/>
            <person name="Ling A."/>
            <person name="Lombard V."/>
            <person name="Lucas S."/>
            <person name="Lundell T."/>
            <person name="Martin R."/>
            <person name="McLaughlin D.J."/>
            <person name="Morgenstern I."/>
            <person name="Morin E."/>
            <person name="Murat C."/>
            <person name="Nagy L.G."/>
            <person name="Nolan M."/>
            <person name="Ohm R.A."/>
            <person name="Patyshakuliyeva A."/>
            <person name="Rokas A."/>
            <person name="Ruiz-Duenas F.J."/>
            <person name="Sabat G."/>
            <person name="Salamov A."/>
            <person name="Samejima M."/>
            <person name="Schmutz J."/>
            <person name="Slot J.C."/>
            <person name="St John F."/>
            <person name="Stenlid J."/>
            <person name="Sun H."/>
            <person name="Sun S."/>
            <person name="Syed K."/>
            <person name="Tsang A."/>
            <person name="Wiebenga A."/>
            <person name="Young D."/>
            <person name="Pisabarro A."/>
            <person name="Eastwood D.C."/>
            <person name="Martin F."/>
            <person name="Cullen D."/>
            <person name="Grigoriev I.V."/>
            <person name="Hibbett D.S."/>
        </authorList>
    </citation>
    <scope>NUCLEOTIDE SEQUENCE [LARGE SCALE GENOMIC DNA]</scope>
    <source>
        <strain evidence="1 2">MD-104</strain>
    </source>
</reference>
<dbReference type="Proteomes" id="UP000218811">
    <property type="component" value="Unassembled WGS sequence"/>
</dbReference>
<name>A0A2H3JW92_WOLCO</name>
<keyword evidence="1" id="KW-0378">Hydrolase</keyword>
<accession>A0A2H3JW92</accession>
<gene>
    <name evidence="1" type="ORF">WOLCODRAFT_68263</name>
</gene>
<dbReference type="EMBL" id="KB468053">
    <property type="protein sequence ID" value="PCH40417.1"/>
    <property type="molecule type" value="Genomic_DNA"/>
</dbReference>
<organism evidence="1 2">
    <name type="scientific">Wolfiporia cocos (strain MD-104)</name>
    <name type="common">Brown rot fungus</name>
    <dbReference type="NCBI Taxonomy" id="742152"/>
    <lineage>
        <taxon>Eukaryota</taxon>
        <taxon>Fungi</taxon>
        <taxon>Dikarya</taxon>
        <taxon>Basidiomycota</taxon>
        <taxon>Agaricomycotina</taxon>
        <taxon>Agaricomycetes</taxon>
        <taxon>Polyporales</taxon>
        <taxon>Phaeolaceae</taxon>
        <taxon>Wolfiporia</taxon>
    </lineage>
</organism>
<dbReference type="Gene3D" id="1.50.10.10">
    <property type="match status" value="1"/>
</dbReference>
<protein>
    <submittedName>
        <fullName evidence="1">Glycoside hydrolase family 37 protein</fullName>
    </submittedName>
</protein>
<evidence type="ECO:0000313" key="2">
    <source>
        <dbReference type="Proteomes" id="UP000218811"/>
    </source>
</evidence>
<dbReference type="GO" id="GO:0004555">
    <property type="term" value="F:alpha,alpha-trehalase activity"/>
    <property type="evidence" value="ECO:0007669"/>
    <property type="project" value="InterPro"/>
</dbReference>
<dbReference type="InterPro" id="IPR012341">
    <property type="entry name" value="6hp_glycosidase-like_sf"/>
</dbReference>
<dbReference type="OrthoDB" id="3542292at2759"/>
<dbReference type="GO" id="GO:0005991">
    <property type="term" value="P:trehalose metabolic process"/>
    <property type="evidence" value="ECO:0007669"/>
    <property type="project" value="InterPro"/>
</dbReference>
<proteinExistence type="predicted"/>
<dbReference type="Pfam" id="PF01204">
    <property type="entry name" value="Trehalase"/>
    <property type="match status" value="1"/>
</dbReference>
<dbReference type="InterPro" id="IPR001661">
    <property type="entry name" value="Glyco_hydro_37"/>
</dbReference>
<evidence type="ECO:0000313" key="1">
    <source>
        <dbReference type="EMBL" id="PCH40417.1"/>
    </source>
</evidence>
<keyword evidence="2" id="KW-1185">Reference proteome</keyword>
<sequence>MWCDTKADASDVWCNRHVMGGLIVGVLPRLSDVELNMTQSVNNTSNISVKYHRCGLIQEQHEYTVQAGFGWTNGVML</sequence>
<dbReference type="STRING" id="742152.A0A2H3JW92"/>
<dbReference type="AlphaFoldDB" id="A0A2H3JW92"/>